<evidence type="ECO:0000313" key="2">
    <source>
        <dbReference type="EMBL" id="MBA0785161.1"/>
    </source>
</evidence>
<feature type="chain" id="PRO_5029514399" description="Secreted protein" evidence="1">
    <location>
        <begin position="24"/>
        <end position="106"/>
    </location>
</feature>
<keyword evidence="3" id="KW-1185">Reference proteome</keyword>
<reference evidence="2 3" key="1">
    <citation type="journal article" date="2019" name="Genome Biol. Evol.">
        <title>Insights into the evolution of the New World diploid cottons (Gossypium, subgenus Houzingenia) based on genome sequencing.</title>
        <authorList>
            <person name="Grover C.E."/>
            <person name="Arick M.A. 2nd"/>
            <person name="Thrash A."/>
            <person name="Conover J.L."/>
            <person name="Sanders W.S."/>
            <person name="Peterson D.G."/>
            <person name="Frelichowski J.E."/>
            <person name="Scheffler J.A."/>
            <person name="Scheffler B.E."/>
            <person name="Wendel J.F."/>
        </authorList>
    </citation>
    <scope>NUCLEOTIDE SEQUENCE [LARGE SCALE GENOMIC DNA]</scope>
    <source>
        <strain evidence="2">8</strain>
        <tissue evidence="2">Leaf</tissue>
    </source>
</reference>
<dbReference type="EMBL" id="JABEZW010217916">
    <property type="protein sequence ID" value="MBA0785161.1"/>
    <property type="molecule type" value="Genomic_DNA"/>
</dbReference>
<name>A0A7J9FJ02_9ROSI</name>
<gene>
    <name evidence="2" type="ORF">Gotri_027792</name>
</gene>
<dbReference type="InterPro" id="IPR022251">
    <property type="entry name" value="DUF3774_wound-induced"/>
</dbReference>
<comment type="caution">
    <text evidence="2">The sequence shown here is derived from an EMBL/GenBank/DDBJ whole genome shotgun (WGS) entry which is preliminary data.</text>
</comment>
<accession>A0A7J9FJ02</accession>
<evidence type="ECO:0000313" key="3">
    <source>
        <dbReference type="Proteomes" id="UP000593568"/>
    </source>
</evidence>
<organism evidence="2 3">
    <name type="scientific">Gossypium trilobum</name>
    <dbReference type="NCBI Taxonomy" id="34281"/>
    <lineage>
        <taxon>Eukaryota</taxon>
        <taxon>Viridiplantae</taxon>
        <taxon>Streptophyta</taxon>
        <taxon>Embryophyta</taxon>
        <taxon>Tracheophyta</taxon>
        <taxon>Spermatophyta</taxon>
        <taxon>Magnoliopsida</taxon>
        <taxon>eudicotyledons</taxon>
        <taxon>Gunneridae</taxon>
        <taxon>Pentapetalae</taxon>
        <taxon>rosids</taxon>
        <taxon>malvids</taxon>
        <taxon>Malvales</taxon>
        <taxon>Malvaceae</taxon>
        <taxon>Malvoideae</taxon>
        <taxon>Gossypium</taxon>
    </lineage>
</organism>
<keyword evidence="1" id="KW-0732">Signal</keyword>
<protein>
    <recommendedName>
        <fullName evidence="4">Secreted protein</fullName>
    </recommendedName>
</protein>
<proteinExistence type="predicted"/>
<dbReference type="Pfam" id="PF12609">
    <property type="entry name" value="DUF3774"/>
    <property type="match status" value="1"/>
</dbReference>
<evidence type="ECO:0008006" key="4">
    <source>
        <dbReference type="Google" id="ProtNLM"/>
    </source>
</evidence>
<feature type="signal peptide" evidence="1">
    <location>
        <begin position="1"/>
        <end position="23"/>
    </location>
</feature>
<dbReference type="Proteomes" id="UP000593568">
    <property type="component" value="Unassembled WGS sequence"/>
</dbReference>
<sequence length="106" mass="11616">MASPLLLFLALFVTAYKSGVGWASSESGNFVCHGPTSVAAVEGHRDCSSKWSSSLRPINASKGNHFPTAASSDDRQYIKAKSNENNRNQSEESLQRVMYLNCWTQS</sequence>
<dbReference type="AlphaFoldDB" id="A0A7J9FJ02"/>
<evidence type="ECO:0000256" key="1">
    <source>
        <dbReference type="SAM" id="SignalP"/>
    </source>
</evidence>